<reference evidence="7" key="1">
    <citation type="submission" date="2015-02" db="EMBL/GenBank/DDBJ databases">
        <title>Description and complete genome sequence of the first cultured representative of the subdivision 5 of the Verrucomicrobia phylum.</title>
        <authorList>
            <person name="Spring S."/>
            <person name="Bunk B."/>
            <person name="Sproer C."/>
            <person name="Klenk H.-P."/>
        </authorList>
    </citation>
    <scope>NUCLEOTIDE SEQUENCE [LARGE SCALE GENOMIC DNA]</scope>
    <source>
        <strain evidence="7">L21-Fru-AB</strain>
    </source>
</reference>
<keyword evidence="2" id="KW-0964">Secreted</keyword>
<evidence type="ECO:0000256" key="4">
    <source>
        <dbReference type="ARBA" id="ARBA00022837"/>
    </source>
</evidence>
<dbReference type="InterPro" id="IPR059100">
    <property type="entry name" value="TSP3_bac"/>
</dbReference>
<keyword evidence="5" id="KW-0812">Transmembrane</keyword>
<dbReference type="RefSeq" id="WP_052882676.1">
    <property type="nucleotide sequence ID" value="NZ_CP010904.1"/>
</dbReference>
<dbReference type="EMBL" id="CP010904">
    <property type="protein sequence ID" value="AKJ65452.1"/>
    <property type="molecule type" value="Genomic_DNA"/>
</dbReference>
<sequence length="332" mass="37217">MKGNFGWIARHYEKAALAAVIVLLAASALYGVMRIRGLRQEVRAAAWETPPAEVSAAAAVSQQRIRNAMETMTRDVEFKESGRPLFTSRTRVRAVGSGYPIPYMAEVCPFTGAEQPALKDPEKVDIDGDGMPDMYERENGFDPTVAADATRDADNDGFTNYEEYTAGTDPRDSSSFPPPVAKLRMVRRIETPFKFLFKSVTRIPDGSRVFALNLREGGRTHFVEIGQSVAGIEVKRYDEDKRTLYLEQAEKMIALEQGKEISSFEVKAGMIYLVDSRKLVKRVGETFTLKEKQYEVVEIRDEEVTVKAVETGRKSTVPKLTDAERRRLLTGE</sequence>
<protein>
    <submittedName>
        <fullName evidence="6">Uncharacterized protein</fullName>
    </submittedName>
</protein>
<dbReference type="STRING" id="1307763.L21SP4_02225"/>
<dbReference type="AlphaFoldDB" id="A0A0G3EJ40"/>
<evidence type="ECO:0000256" key="5">
    <source>
        <dbReference type="SAM" id="Phobius"/>
    </source>
</evidence>
<evidence type="ECO:0000256" key="2">
    <source>
        <dbReference type="ARBA" id="ARBA00022525"/>
    </source>
</evidence>
<gene>
    <name evidence="6" type="ORF">L21SP4_02225</name>
</gene>
<accession>A0A0G3EJ40</accession>
<dbReference type="Proteomes" id="UP000035268">
    <property type="component" value="Chromosome"/>
</dbReference>
<keyword evidence="7" id="KW-1185">Reference proteome</keyword>
<dbReference type="NCBIfam" id="NF042425">
    <property type="entry name" value="Amuc_1099_fam"/>
    <property type="match status" value="1"/>
</dbReference>
<evidence type="ECO:0000313" key="6">
    <source>
        <dbReference type="EMBL" id="AKJ65452.1"/>
    </source>
</evidence>
<dbReference type="KEGG" id="vbl:L21SP4_02225"/>
<reference evidence="6 7" key="2">
    <citation type="journal article" date="2016" name="ISME J.">
        <title>Characterization of the first cultured representative of Verrucomicrobia subdivision 5 indicates the proposal of a novel phylum.</title>
        <authorList>
            <person name="Spring S."/>
            <person name="Bunk B."/>
            <person name="Sproer C."/>
            <person name="Schumann P."/>
            <person name="Rohde M."/>
            <person name="Tindall B.J."/>
            <person name="Klenk H.P."/>
        </authorList>
    </citation>
    <scope>NUCLEOTIDE SEQUENCE [LARGE SCALE GENOMIC DNA]</scope>
    <source>
        <strain evidence="6 7">L21-Fru-AB</strain>
    </source>
</reference>
<evidence type="ECO:0000256" key="3">
    <source>
        <dbReference type="ARBA" id="ARBA00022729"/>
    </source>
</evidence>
<comment type="subcellular location">
    <subcellularLocation>
        <location evidence="1">Secreted</location>
    </subcellularLocation>
</comment>
<keyword evidence="5" id="KW-0472">Membrane</keyword>
<name>A0A0G3EJ40_9BACT</name>
<proteinExistence type="predicted"/>
<dbReference type="OrthoDB" id="194897at2"/>
<dbReference type="InterPro" id="IPR049974">
    <property type="entry name" value="Amuc_1099-like"/>
</dbReference>
<keyword evidence="5" id="KW-1133">Transmembrane helix</keyword>
<evidence type="ECO:0000313" key="7">
    <source>
        <dbReference type="Proteomes" id="UP000035268"/>
    </source>
</evidence>
<dbReference type="Pfam" id="PF18884">
    <property type="entry name" value="TSP3_bac"/>
    <property type="match status" value="1"/>
</dbReference>
<keyword evidence="3" id="KW-0732">Signal</keyword>
<organism evidence="6 7">
    <name type="scientific">Kiritimatiella glycovorans</name>
    <dbReference type="NCBI Taxonomy" id="1307763"/>
    <lineage>
        <taxon>Bacteria</taxon>
        <taxon>Pseudomonadati</taxon>
        <taxon>Kiritimatiellota</taxon>
        <taxon>Kiritimatiellia</taxon>
        <taxon>Kiritimatiellales</taxon>
        <taxon>Kiritimatiellaceae</taxon>
        <taxon>Kiritimatiella</taxon>
    </lineage>
</organism>
<evidence type="ECO:0000256" key="1">
    <source>
        <dbReference type="ARBA" id="ARBA00004613"/>
    </source>
</evidence>
<feature type="transmembrane region" description="Helical" evidence="5">
    <location>
        <begin position="15"/>
        <end position="33"/>
    </location>
</feature>
<keyword evidence="4" id="KW-0106">Calcium</keyword>